<proteinExistence type="predicted"/>
<dbReference type="SUPFAM" id="SSF56672">
    <property type="entry name" value="DNA/RNA polymerases"/>
    <property type="match status" value="1"/>
</dbReference>
<protein>
    <recommendedName>
        <fullName evidence="5">Reverse transcriptase/retrotransposon-derived protein RNase H-like domain-containing protein</fullName>
    </recommendedName>
</protein>
<keyword evidence="4" id="KW-1185">Reference proteome</keyword>
<evidence type="ECO:0000313" key="4">
    <source>
        <dbReference type="Proteomes" id="UP001274896"/>
    </source>
</evidence>
<evidence type="ECO:0000259" key="2">
    <source>
        <dbReference type="Pfam" id="PF24626"/>
    </source>
</evidence>
<dbReference type="InterPro" id="IPR016197">
    <property type="entry name" value="Chromo-like_dom_sf"/>
</dbReference>
<dbReference type="Proteomes" id="UP001274896">
    <property type="component" value="Unassembled WGS sequence"/>
</dbReference>
<dbReference type="InterPro" id="IPR041577">
    <property type="entry name" value="RT_RNaseH_2"/>
</dbReference>
<dbReference type="SUPFAM" id="SSF54160">
    <property type="entry name" value="Chromo domain-like"/>
    <property type="match status" value="1"/>
</dbReference>
<gene>
    <name evidence="3" type="ORF">QTP70_008173</name>
</gene>
<name>A0AAE0Q7I8_9TELE</name>
<dbReference type="InterPro" id="IPR043502">
    <property type="entry name" value="DNA/RNA_pol_sf"/>
</dbReference>
<dbReference type="FunFam" id="3.30.70.270:FF:000020">
    <property type="entry name" value="Transposon Tf2-6 polyprotein-like Protein"/>
    <property type="match status" value="1"/>
</dbReference>
<organism evidence="3 4">
    <name type="scientific">Hemibagrus guttatus</name>
    <dbReference type="NCBI Taxonomy" id="175788"/>
    <lineage>
        <taxon>Eukaryota</taxon>
        <taxon>Metazoa</taxon>
        <taxon>Chordata</taxon>
        <taxon>Craniata</taxon>
        <taxon>Vertebrata</taxon>
        <taxon>Euteleostomi</taxon>
        <taxon>Actinopterygii</taxon>
        <taxon>Neopterygii</taxon>
        <taxon>Teleostei</taxon>
        <taxon>Ostariophysi</taxon>
        <taxon>Siluriformes</taxon>
        <taxon>Bagridae</taxon>
        <taxon>Hemibagrus</taxon>
    </lineage>
</organism>
<evidence type="ECO:0000313" key="3">
    <source>
        <dbReference type="EMBL" id="KAK3515174.1"/>
    </source>
</evidence>
<reference evidence="3" key="1">
    <citation type="submission" date="2023-06" db="EMBL/GenBank/DDBJ databases">
        <title>Male Hemibagrus guttatus genome.</title>
        <authorList>
            <person name="Bian C."/>
        </authorList>
    </citation>
    <scope>NUCLEOTIDE SEQUENCE</scope>
    <source>
        <strain evidence="3">Male_cb2023</strain>
        <tissue evidence="3">Muscle</tissue>
    </source>
</reference>
<sequence length="279" mass="31647">MDQSKVQAVTDWPVPTTVKELQCFLGFANFYCCFIQNYSTVARPLTSLLKGKPRKLAWPDPAQGAFIRLKSSLTTAPILRHPDPAIPFVIKLDASSCGIGAVLSQRQRDSGKLHPCTYYSRTLTTAETNYDVGNHELLSIKAALEEWLPCRKLCPKFIGPFDVRQVNPVVYRLRLPLTYCISPTFHASLFKLAHEPQSDHPTHPEPPPPLDIDGAPTYMVHALLNSRRLRNRLRNRLQYLLDWEGYVSVLRFWVSSSASQNLKQEMSYNVQGGYKCNIE</sequence>
<dbReference type="AlphaFoldDB" id="A0AAE0Q7I8"/>
<accession>A0AAE0Q7I8</accession>
<dbReference type="Pfam" id="PF24626">
    <property type="entry name" value="SH3_Tf2-1"/>
    <property type="match status" value="1"/>
</dbReference>
<feature type="domain" description="Tf2-1-like SH3-like" evidence="2">
    <location>
        <begin position="150"/>
        <end position="191"/>
    </location>
</feature>
<comment type="caution">
    <text evidence="3">The sequence shown here is derived from an EMBL/GenBank/DDBJ whole genome shotgun (WGS) entry which is preliminary data.</text>
</comment>
<dbReference type="Gene3D" id="3.30.70.270">
    <property type="match status" value="1"/>
</dbReference>
<dbReference type="InterPro" id="IPR043128">
    <property type="entry name" value="Rev_trsase/Diguanyl_cyclase"/>
</dbReference>
<dbReference type="InterPro" id="IPR056924">
    <property type="entry name" value="SH3_Tf2-1"/>
</dbReference>
<dbReference type="Pfam" id="PF17919">
    <property type="entry name" value="RT_RNaseH_2"/>
    <property type="match status" value="1"/>
</dbReference>
<dbReference type="PANTHER" id="PTHR34072">
    <property type="entry name" value="ENZYMATIC POLYPROTEIN-RELATED"/>
    <property type="match status" value="1"/>
</dbReference>
<evidence type="ECO:0008006" key="5">
    <source>
        <dbReference type="Google" id="ProtNLM"/>
    </source>
</evidence>
<feature type="domain" description="Reverse transcriptase/retrotransposon-derived protein RNase H-like" evidence="1">
    <location>
        <begin position="58"/>
        <end position="148"/>
    </location>
</feature>
<dbReference type="PANTHER" id="PTHR34072:SF52">
    <property type="entry name" value="RIBONUCLEASE H"/>
    <property type="match status" value="1"/>
</dbReference>
<dbReference type="EMBL" id="JAUCMX010000020">
    <property type="protein sequence ID" value="KAK3515174.1"/>
    <property type="molecule type" value="Genomic_DNA"/>
</dbReference>
<evidence type="ECO:0000259" key="1">
    <source>
        <dbReference type="Pfam" id="PF17919"/>
    </source>
</evidence>